<dbReference type="AlphaFoldDB" id="A0A1I0C0R2"/>
<dbReference type="SUPFAM" id="SSF54211">
    <property type="entry name" value="Ribosomal protein S5 domain 2-like"/>
    <property type="match status" value="1"/>
</dbReference>
<gene>
    <name evidence="7" type="primary">rnpA</name>
    <name evidence="9" type="ORF">SAMN02583745_01451</name>
</gene>
<dbReference type="GO" id="GO:0001682">
    <property type="term" value="P:tRNA 5'-leader removal"/>
    <property type="evidence" value="ECO:0007669"/>
    <property type="project" value="UniProtKB-UniRule"/>
</dbReference>
<dbReference type="PROSITE" id="PS00648">
    <property type="entry name" value="RIBONUCLEASE_P"/>
    <property type="match status" value="1"/>
</dbReference>
<evidence type="ECO:0000256" key="6">
    <source>
        <dbReference type="ARBA" id="ARBA00022884"/>
    </source>
</evidence>
<keyword evidence="6 7" id="KW-0694">RNA-binding</keyword>
<evidence type="ECO:0000256" key="4">
    <source>
        <dbReference type="ARBA" id="ARBA00022759"/>
    </source>
</evidence>
<evidence type="ECO:0000256" key="1">
    <source>
        <dbReference type="ARBA" id="ARBA00002663"/>
    </source>
</evidence>
<dbReference type="NCBIfam" id="TIGR00188">
    <property type="entry name" value="rnpA"/>
    <property type="match status" value="1"/>
</dbReference>
<evidence type="ECO:0000256" key="2">
    <source>
        <dbReference type="ARBA" id="ARBA00022694"/>
    </source>
</evidence>
<name>A0A1I0C0R2_9GAMM</name>
<keyword evidence="4 7" id="KW-0255">Endonuclease</keyword>
<sequence>MYWLLHPYTYQRKFQIGGNFKVVKLSFPRVLRLLAPTQFSLVFQNPSRAGTPEVTILARKNSNTHPRLGLTVAKKQIKRAHERNRVKRIVRESFRLIQHDLPAVDFVVIVKKPAEKLSNDELRVILDKLWRRHRRLAQNA</sequence>
<protein>
    <recommendedName>
        <fullName evidence="7 8">Ribonuclease P protein component</fullName>
        <shortName evidence="7">RNase P protein</shortName>
        <shortName evidence="7">RNaseP protein</shortName>
        <ecNumber evidence="7 8">3.1.26.5</ecNumber>
    </recommendedName>
    <alternativeName>
        <fullName evidence="7">Protein C5</fullName>
    </alternativeName>
</protein>
<keyword evidence="2 7" id="KW-0819">tRNA processing</keyword>
<organism evidence="9 10">
    <name type="scientific">Thorsellia anophelis DSM 18579</name>
    <dbReference type="NCBI Taxonomy" id="1123402"/>
    <lineage>
        <taxon>Bacteria</taxon>
        <taxon>Pseudomonadati</taxon>
        <taxon>Pseudomonadota</taxon>
        <taxon>Gammaproteobacteria</taxon>
        <taxon>Enterobacterales</taxon>
        <taxon>Thorselliaceae</taxon>
        <taxon>Thorsellia</taxon>
    </lineage>
</organism>
<dbReference type="Proteomes" id="UP000242642">
    <property type="component" value="Unassembled WGS sequence"/>
</dbReference>
<comment type="similarity">
    <text evidence="7">Belongs to the RnpA family.</text>
</comment>
<dbReference type="Pfam" id="PF00825">
    <property type="entry name" value="Ribonuclease_P"/>
    <property type="match status" value="1"/>
</dbReference>
<dbReference type="InterPro" id="IPR020568">
    <property type="entry name" value="Ribosomal_Su5_D2-typ_SF"/>
</dbReference>
<comment type="subunit">
    <text evidence="7">Consists of a catalytic RNA component (M1 or rnpB) and a protein subunit.</text>
</comment>
<dbReference type="GO" id="GO:0042781">
    <property type="term" value="F:3'-tRNA processing endoribonuclease activity"/>
    <property type="evidence" value="ECO:0007669"/>
    <property type="project" value="TreeGrafter"/>
</dbReference>
<dbReference type="EC" id="3.1.26.5" evidence="7 8"/>
<dbReference type="GO" id="GO:0000049">
    <property type="term" value="F:tRNA binding"/>
    <property type="evidence" value="ECO:0007669"/>
    <property type="project" value="UniProtKB-UniRule"/>
</dbReference>
<proteinExistence type="inferred from homology"/>
<evidence type="ECO:0000256" key="3">
    <source>
        <dbReference type="ARBA" id="ARBA00022722"/>
    </source>
</evidence>
<dbReference type="InterPro" id="IPR020539">
    <property type="entry name" value="RNase_P_CS"/>
</dbReference>
<dbReference type="PANTHER" id="PTHR33992">
    <property type="entry name" value="RIBONUCLEASE P PROTEIN COMPONENT"/>
    <property type="match status" value="1"/>
</dbReference>
<dbReference type="InterPro" id="IPR000100">
    <property type="entry name" value="RNase_P"/>
</dbReference>
<dbReference type="GO" id="GO:0004526">
    <property type="term" value="F:ribonuclease P activity"/>
    <property type="evidence" value="ECO:0007669"/>
    <property type="project" value="UniProtKB-UniRule"/>
</dbReference>
<keyword evidence="10" id="KW-1185">Reference proteome</keyword>
<evidence type="ECO:0000256" key="5">
    <source>
        <dbReference type="ARBA" id="ARBA00022801"/>
    </source>
</evidence>
<keyword evidence="3 7" id="KW-0540">Nuclease</keyword>
<evidence type="ECO:0000313" key="10">
    <source>
        <dbReference type="Proteomes" id="UP000242642"/>
    </source>
</evidence>
<dbReference type="InterPro" id="IPR014721">
    <property type="entry name" value="Ribsml_uS5_D2-typ_fold_subgr"/>
</dbReference>
<comment type="function">
    <text evidence="1 7">RNaseP catalyzes the removal of the 5'-leader sequence from pre-tRNA to produce the mature 5'-terminus. It can also cleave other RNA substrates such as 4.5S RNA. The protein component plays an auxiliary but essential role in vivo by binding to the 5'-leader sequence and broadening the substrate specificity of the ribozyme.</text>
</comment>
<dbReference type="PANTHER" id="PTHR33992:SF1">
    <property type="entry name" value="RIBONUCLEASE P PROTEIN COMPONENT"/>
    <property type="match status" value="1"/>
</dbReference>
<keyword evidence="5 7" id="KW-0378">Hydrolase</keyword>
<comment type="catalytic activity">
    <reaction evidence="7">
        <text>Endonucleolytic cleavage of RNA, removing 5'-extranucleotides from tRNA precursor.</text>
        <dbReference type="EC" id="3.1.26.5"/>
    </reaction>
</comment>
<dbReference type="STRING" id="1123402.SAMN02583745_01451"/>
<evidence type="ECO:0000256" key="7">
    <source>
        <dbReference type="HAMAP-Rule" id="MF_00227"/>
    </source>
</evidence>
<accession>A0A1I0C0R2</accession>
<dbReference type="Gene3D" id="3.30.230.10">
    <property type="match status" value="1"/>
</dbReference>
<evidence type="ECO:0000256" key="8">
    <source>
        <dbReference type="NCBIfam" id="TIGR00188"/>
    </source>
</evidence>
<dbReference type="HAMAP" id="MF_00227">
    <property type="entry name" value="RNase_P"/>
    <property type="match status" value="1"/>
</dbReference>
<dbReference type="GO" id="GO:0030677">
    <property type="term" value="C:ribonuclease P complex"/>
    <property type="evidence" value="ECO:0007669"/>
    <property type="project" value="TreeGrafter"/>
</dbReference>
<evidence type="ECO:0000313" key="9">
    <source>
        <dbReference type="EMBL" id="SET13070.1"/>
    </source>
</evidence>
<reference evidence="10" key="1">
    <citation type="submission" date="2016-10" db="EMBL/GenBank/DDBJ databases">
        <authorList>
            <person name="Varghese N."/>
            <person name="Submissions S."/>
        </authorList>
    </citation>
    <scope>NUCLEOTIDE SEQUENCE [LARGE SCALE GENOMIC DNA]</scope>
    <source>
        <strain evidence="10">DSM 18579</strain>
    </source>
</reference>
<dbReference type="EMBL" id="FOHV01000009">
    <property type="protein sequence ID" value="SET13070.1"/>
    <property type="molecule type" value="Genomic_DNA"/>
</dbReference>